<dbReference type="Pfam" id="PF02519">
    <property type="entry name" value="Auxin_inducible"/>
    <property type="match status" value="1"/>
</dbReference>
<evidence type="ECO:0000313" key="2">
    <source>
        <dbReference type="EMBL" id="OAY22165.1"/>
    </source>
</evidence>
<dbReference type="InterPro" id="IPR003676">
    <property type="entry name" value="SAUR_fam"/>
</dbReference>
<proteinExistence type="inferred from homology"/>
<organism evidence="2">
    <name type="scientific">Manihot esculenta</name>
    <name type="common">Cassava</name>
    <name type="synonym">Jatropha manihot</name>
    <dbReference type="NCBI Taxonomy" id="3983"/>
    <lineage>
        <taxon>Eukaryota</taxon>
        <taxon>Viridiplantae</taxon>
        <taxon>Streptophyta</taxon>
        <taxon>Embryophyta</taxon>
        <taxon>Tracheophyta</taxon>
        <taxon>Spermatophyta</taxon>
        <taxon>Magnoliopsida</taxon>
        <taxon>eudicotyledons</taxon>
        <taxon>Gunneridae</taxon>
        <taxon>Pentapetalae</taxon>
        <taxon>rosids</taxon>
        <taxon>fabids</taxon>
        <taxon>Malpighiales</taxon>
        <taxon>Euphorbiaceae</taxon>
        <taxon>Crotonoideae</taxon>
        <taxon>Manihoteae</taxon>
        <taxon>Manihot</taxon>
    </lineage>
</organism>
<dbReference type="AlphaFoldDB" id="A0A199UBM8"/>
<dbReference type="GO" id="GO:0009733">
    <property type="term" value="P:response to auxin"/>
    <property type="evidence" value="ECO:0007669"/>
    <property type="project" value="InterPro"/>
</dbReference>
<evidence type="ECO:0000256" key="1">
    <source>
        <dbReference type="ARBA" id="ARBA00006974"/>
    </source>
</evidence>
<dbReference type="OrthoDB" id="835033at2759"/>
<sequence>MSSSSSRASSRKMNYLSKILGQGYAIKSSFSYKLLSSSTDQKVKTPQVRKGYVAIYVGDESKRYQVPVENLKFPALRELIKQSQNGDLDSKINGPIVLTCTTDKFDETCKGILTV</sequence>
<name>A0A199UBM8_MANES</name>
<accession>A0A199UBM8</accession>
<dbReference type="PANTHER" id="PTHR31374">
    <property type="entry name" value="AUXIN-INDUCED PROTEIN-LIKE-RELATED"/>
    <property type="match status" value="1"/>
</dbReference>
<dbReference type="PANTHER" id="PTHR31374:SF311">
    <property type="entry name" value="SMALL AUXIN-UP RNA"/>
    <property type="match status" value="1"/>
</dbReference>
<gene>
    <name evidence="2" type="ORF">MANES_S023400</name>
</gene>
<reference evidence="2" key="1">
    <citation type="submission" date="2016-02" db="EMBL/GenBank/DDBJ databases">
        <title>WGS assembly of Manihot esculenta.</title>
        <authorList>
            <person name="Bredeson J.V."/>
            <person name="Prochnik S.E."/>
            <person name="Lyons J.B."/>
            <person name="Schmutz J."/>
            <person name="Grimwood J."/>
            <person name="Vrebalov J."/>
            <person name="Bart R.S."/>
            <person name="Amuge T."/>
            <person name="Ferguson M.E."/>
            <person name="Green R."/>
            <person name="Putnam N."/>
            <person name="Stites J."/>
            <person name="Rounsley S."/>
            <person name="Rokhsar D.S."/>
        </authorList>
    </citation>
    <scope>NUCLEOTIDE SEQUENCE [LARGE SCALE GENOMIC DNA]</scope>
    <source>
        <tissue evidence="2">Leaf</tissue>
    </source>
</reference>
<protein>
    <submittedName>
        <fullName evidence="2">Uncharacterized protein</fullName>
    </submittedName>
</protein>
<comment type="similarity">
    <text evidence="1">Belongs to the ARG7 family.</text>
</comment>
<dbReference type="EMBL" id="KV450488">
    <property type="protein sequence ID" value="OAY22165.1"/>
    <property type="molecule type" value="Genomic_DNA"/>
</dbReference>